<evidence type="ECO:0000256" key="3">
    <source>
        <dbReference type="ARBA" id="ARBA00022448"/>
    </source>
</evidence>
<dbReference type="PANTHER" id="PTHR42770:SF4">
    <property type="entry name" value="ARGININE_ORNITHINE ANTIPORTER-RELATED"/>
    <property type="match status" value="1"/>
</dbReference>
<dbReference type="PIRSF" id="PIRSF006060">
    <property type="entry name" value="AA_transporter"/>
    <property type="match status" value="1"/>
</dbReference>
<dbReference type="InterPro" id="IPR004754">
    <property type="entry name" value="Amino_acid_antiprt"/>
</dbReference>
<feature type="transmembrane region" description="Helical" evidence="9">
    <location>
        <begin position="364"/>
        <end position="385"/>
    </location>
</feature>
<dbReference type="Proteomes" id="UP000078503">
    <property type="component" value="Unassembled WGS sequence"/>
</dbReference>
<keyword evidence="4" id="KW-1003">Cell membrane</keyword>
<feature type="transmembrane region" description="Helical" evidence="9">
    <location>
        <begin position="278"/>
        <end position="307"/>
    </location>
</feature>
<comment type="caution">
    <text evidence="10">The sequence shown here is derived from an EMBL/GenBank/DDBJ whole genome shotgun (WGS) entry which is preliminary data.</text>
</comment>
<keyword evidence="11" id="KW-1185">Reference proteome</keyword>
<keyword evidence="8 9" id="KW-0472">Membrane</keyword>
<keyword evidence="3" id="KW-0813">Transport</keyword>
<organism evidence="10 11">
    <name type="scientific">Photobacterium jeanii</name>
    <dbReference type="NCBI Taxonomy" id="858640"/>
    <lineage>
        <taxon>Bacteria</taxon>
        <taxon>Pseudomonadati</taxon>
        <taxon>Pseudomonadota</taxon>
        <taxon>Gammaproteobacteria</taxon>
        <taxon>Vibrionales</taxon>
        <taxon>Vibrionaceae</taxon>
        <taxon>Photobacterium</taxon>
    </lineage>
</organism>
<reference evidence="10 11" key="1">
    <citation type="submission" date="2016-03" db="EMBL/GenBank/DDBJ databases">
        <title>Photobacterium proteolyticum sp. nov. a protease producing bacterium isolated from ocean sediments of Laizhou Bay.</title>
        <authorList>
            <person name="Li Y."/>
        </authorList>
    </citation>
    <scope>NUCLEOTIDE SEQUENCE [LARGE SCALE GENOMIC DNA]</scope>
    <source>
        <strain evidence="10 11">R-40508</strain>
    </source>
</reference>
<feature type="transmembrane region" description="Helical" evidence="9">
    <location>
        <begin position="153"/>
        <end position="178"/>
    </location>
</feature>
<dbReference type="Pfam" id="PF13520">
    <property type="entry name" value="AA_permease_2"/>
    <property type="match status" value="1"/>
</dbReference>
<name>A0A178K2V1_9GAMM</name>
<feature type="transmembrane region" description="Helical" evidence="9">
    <location>
        <begin position="328"/>
        <end position="352"/>
    </location>
</feature>
<dbReference type="NCBIfam" id="TIGR00905">
    <property type="entry name" value="2A0302"/>
    <property type="match status" value="1"/>
</dbReference>
<evidence type="ECO:0000313" key="10">
    <source>
        <dbReference type="EMBL" id="OAN11648.1"/>
    </source>
</evidence>
<dbReference type="InterPro" id="IPR002293">
    <property type="entry name" value="AA/rel_permease1"/>
</dbReference>
<accession>A0A178K2V1</accession>
<evidence type="ECO:0000256" key="6">
    <source>
        <dbReference type="ARBA" id="ARBA00022970"/>
    </source>
</evidence>
<evidence type="ECO:0000256" key="2">
    <source>
        <dbReference type="ARBA" id="ARBA00008220"/>
    </source>
</evidence>
<dbReference type="GO" id="GO:0006865">
    <property type="term" value="P:amino acid transport"/>
    <property type="evidence" value="ECO:0007669"/>
    <property type="project" value="UniProtKB-KW"/>
</dbReference>
<dbReference type="Gene3D" id="1.20.1740.10">
    <property type="entry name" value="Amino acid/polyamine transporter I"/>
    <property type="match status" value="1"/>
</dbReference>
<sequence>MNNKLGLGALTALVLSTMVGAGIFSLPQNMAAGAGPGAVMIGWLITGIGMLGLVRVFYSLSIRKPDLDGGVIAYAQAGFGSFLGFNSAWGFWLNTLLANTSYAVVVFSAIGYFTDTPDNIIFGAGNTWQAFVGATVLIWLMHYLVTRGVKEAALVNIAVTFAKLVPLCAFLGFTVLAANMDKFSFDIWAQHNSELGSVMDQVRYTMSITLWVFIGIEGAVVLSGRAKDRKSIGQATIIALLIALVLYVAVTLFAFGVMTQQELAELNNPSMALILEHIVGPWGAWIINIGLIVSVCGALLSWTVVTAEAPLVAANLNLFPKWFSKENAHGAPITALTASTLGVQAFLVMTLFSESTYLTLVNIATSSILIPYGLSAAFGLKVALANKDYSNQGLARYWDLIAGTIATTYGVWLIYAAGLDYLLLVALLYLPGLAVMLWTRRSQHESLVQHKYEWLGITCIVLMSLSALGLIFQGTLSI</sequence>
<dbReference type="EMBL" id="LVHF01000033">
    <property type="protein sequence ID" value="OAN11648.1"/>
    <property type="molecule type" value="Genomic_DNA"/>
</dbReference>
<evidence type="ECO:0000256" key="5">
    <source>
        <dbReference type="ARBA" id="ARBA00022692"/>
    </source>
</evidence>
<dbReference type="GO" id="GO:0022857">
    <property type="term" value="F:transmembrane transporter activity"/>
    <property type="evidence" value="ECO:0007669"/>
    <property type="project" value="InterPro"/>
</dbReference>
<keyword evidence="5 9" id="KW-0812">Transmembrane</keyword>
<feature type="transmembrane region" description="Helical" evidence="9">
    <location>
        <begin position="37"/>
        <end position="58"/>
    </location>
</feature>
<evidence type="ECO:0000256" key="9">
    <source>
        <dbReference type="SAM" id="Phobius"/>
    </source>
</evidence>
<keyword evidence="7 9" id="KW-1133">Transmembrane helix</keyword>
<feature type="transmembrane region" description="Helical" evidence="9">
    <location>
        <begin position="421"/>
        <end position="440"/>
    </location>
</feature>
<dbReference type="InterPro" id="IPR050367">
    <property type="entry name" value="APC_superfamily"/>
</dbReference>
<evidence type="ECO:0000256" key="7">
    <source>
        <dbReference type="ARBA" id="ARBA00022989"/>
    </source>
</evidence>
<feature type="transmembrane region" description="Helical" evidence="9">
    <location>
        <begin position="120"/>
        <end position="141"/>
    </location>
</feature>
<evidence type="ECO:0000256" key="1">
    <source>
        <dbReference type="ARBA" id="ARBA00004651"/>
    </source>
</evidence>
<feature type="transmembrane region" description="Helical" evidence="9">
    <location>
        <begin position="204"/>
        <end position="223"/>
    </location>
</feature>
<feature type="transmembrane region" description="Helical" evidence="9">
    <location>
        <begin position="452"/>
        <end position="472"/>
    </location>
</feature>
<comment type="similarity">
    <text evidence="2">Belongs to the amino acid-polyamine-organocation (APC) superfamily. Basic amino acid/polyamine antiporter (APA) (TC 2.A.3.2) family.</text>
</comment>
<feature type="transmembrane region" description="Helical" evidence="9">
    <location>
        <begin position="235"/>
        <end position="258"/>
    </location>
</feature>
<proteinExistence type="inferred from homology"/>
<dbReference type="STRING" id="858640.A3K86_22290"/>
<dbReference type="GO" id="GO:0005886">
    <property type="term" value="C:plasma membrane"/>
    <property type="evidence" value="ECO:0007669"/>
    <property type="project" value="UniProtKB-SubCell"/>
</dbReference>
<dbReference type="AlphaFoldDB" id="A0A178K2V1"/>
<feature type="transmembrane region" description="Helical" evidence="9">
    <location>
        <begin position="397"/>
        <end position="415"/>
    </location>
</feature>
<gene>
    <name evidence="10" type="ORF">A3K86_22290</name>
</gene>
<evidence type="ECO:0000256" key="4">
    <source>
        <dbReference type="ARBA" id="ARBA00022475"/>
    </source>
</evidence>
<dbReference type="PANTHER" id="PTHR42770">
    <property type="entry name" value="AMINO ACID TRANSPORTER-RELATED"/>
    <property type="match status" value="1"/>
</dbReference>
<protein>
    <submittedName>
        <fullName evidence="10">Arginine-ornithine antiporter</fullName>
    </submittedName>
</protein>
<evidence type="ECO:0000313" key="11">
    <source>
        <dbReference type="Proteomes" id="UP000078503"/>
    </source>
</evidence>
<keyword evidence="6" id="KW-0029">Amino-acid transport</keyword>
<comment type="subcellular location">
    <subcellularLocation>
        <location evidence="1">Cell membrane</location>
        <topology evidence="1">Multi-pass membrane protein</topology>
    </subcellularLocation>
</comment>
<dbReference type="RefSeq" id="WP_068336895.1">
    <property type="nucleotide sequence ID" value="NZ_LVHF01000033.1"/>
</dbReference>
<dbReference type="OrthoDB" id="3185104at2"/>
<evidence type="ECO:0000256" key="8">
    <source>
        <dbReference type="ARBA" id="ARBA00023136"/>
    </source>
</evidence>